<protein>
    <submittedName>
        <fullName evidence="1">Uncharacterized protein of RAMP superfamily</fullName>
    </submittedName>
</protein>
<organism evidence="1 2">
    <name type="scientific">Candidatus Scalindua japonica</name>
    <dbReference type="NCBI Taxonomy" id="1284222"/>
    <lineage>
        <taxon>Bacteria</taxon>
        <taxon>Pseudomonadati</taxon>
        <taxon>Planctomycetota</taxon>
        <taxon>Candidatus Brocadiia</taxon>
        <taxon>Candidatus Brocadiales</taxon>
        <taxon>Candidatus Scalinduaceae</taxon>
        <taxon>Candidatus Scalindua</taxon>
    </lineage>
</organism>
<comment type="caution">
    <text evidence="1">The sequence shown here is derived from an EMBL/GenBank/DDBJ whole genome shotgun (WGS) entry which is preliminary data.</text>
</comment>
<accession>A0A286TU47</accession>
<reference evidence="2" key="1">
    <citation type="journal article" date="2017" name="Environ. Microbiol. Rep.">
        <title>Genetic Diversity of Marine Anaerobic Ammonium-Oxidizing Bacteria as Revealed by Genomic and Proteomic Analyses of 'Candidatus Scalindua japonica'.</title>
        <authorList>
            <person name="Oshiki M."/>
            <person name="Mizuto K."/>
            <person name="Kimura Z."/>
            <person name="Kindaichi T."/>
            <person name="Satoh H."/>
            <person name="Okabe S."/>
        </authorList>
    </citation>
    <scope>NUCLEOTIDE SEQUENCE [LARGE SCALE GENOMIC DNA]</scope>
    <source>
        <strain evidence="2">husup-a2</strain>
    </source>
</reference>
<dbReference type="OrthoDB" id="5363158at2"/>
<gene>
    <name evidence="1" type="ORF">SCALIN_C03_0069</name>
</gene>
<proteinExistence type="predicted"/>
<evidence type="ECO:0000313" key="2">
    <source>
        <dbReference type="Proteomes" id="UP000218542"/>
    </source>
</evidence>
<dbReference type="EMBL" id="BAOS01000003">
    <property type="protein sequence ID" value="GAX59412.1"/>
    <property type="molecule type" value="Genomic_DNA"/>
</dbReference>
<dbReference type="Proteomes" id="UP000218542">
    <property type="component" value="Unassembled WGS sequence"/>
</dbReference>
<evidence type="ECO:0000313" key="1">
    <source>
        <dbReference type="EMBL" id="GAX59412.1"/>
    </source>
</evidence>
<name>A0A286TU47_9BACT</name>
<dbReference type="RefSeq" id="WP_096892541.1">
    <property type="nucleotide sequence ID" value="NZ_BAOS01000003.1"/>
</dbReference>
<sequence>MNVFSFDIAGDMAFFKKNDANDMVYTSYNFLHKPVTLGIIGAILGISGYSKSKSNQHPDFYTNLMDMKIAILPHYEKPLKKVITGFNNASGLASRSTKKQGETWQIREQILMGEPEIRYTVIILNNDSIQDNLMSNLKHLLKNRESEYPLYFGKNEFFAYHEKYQEYEATPLSDTEASVCSLIKTGDENTTIFRETTFENFDPFERTSNKGYTIFEYLPYDFDERGFYKKDMFVLTQREIIIKDKTGFYTLVTKNGGEPFNVQFI</sequence>
<dbReference type="AlphaFoldDB" id="A0A286TU47"/>
<keyword evidence="2" id="KW-1185">Reference proteome</keyword>